<proteinExistence type="inferred from homology"/>
<dbReference type="Gene3D" id="3.30.300.210">
    <property type="entry name" value="Nutrient germinant receptor protein C, domain 3"/>
    <property type="match status" value="1"/>
</dbReference>
<dbReference type="PROSITE" id="PS51257">
    <property type="entry name" value="PROKAR_LIPOPROTEIN"/>
    <property type="match status" value="1"/>
</dbReference>
<dbReference type="GO" id="GO:0009847">
    <property type="term" value="P:spore germination"/>
    <property type="evidence" value="ECO:0007669"/>
    <property type="project" value="InterPro"/>
</dbReference>
<evidence type="ECO:0000313" key="11">
    <source>
        <dbReference type="Proteomes" id="UP000476064"/>
    </source>
</evidence>
<keyword evidence="11" id="KW-1185">Reference proteome</keyword>
<dbReference type="InterPro" id="IPR046953">
    <property type="entry name" value="Spore_GerAC-like_C"/>
</dbReference>
<keyword evidence="4" id="KW-0732">Signal</keyword>
<evidence type="ECO:0000259" key="8">
    <source>
        <dbReference type="Pfam" id="PF05504"/>
    </source>
</evidence>
<gene>
    <name evidence="10" type="ORF">GXP70_27295</name>
</gene>
<comment type="similarity">
    <text evidence="2">Belongs to the GerABKC lipoprotein family.</text>
</comment>
<evidence type="ECO:0000256" key="4">
    <source>
        <dbReference type="ARBA" id="ARBA00022729"/>
    </source>
</evidence>
<evidence type="ECO:0000313" key="10">
    <source>
        <dbReference type="EMBL" id="QHT63304.1"/>
    </source>
</evidence>
<name>A0A6C0G634_9BACL</name>
<evidence type="ECO:0000256" key="3">
    <source>
        <dbReference type="ARBA" id="ARBA00022544"/>
    </source>
</evidence>
<dbReference type="Proteomes" id="UP000476064">
    <property type="component" value="Chromosome"/>
</dbReference>
<organism evidence="10 11">
    <name type="scientific">Paenibacillus lycopersici</name>
    <dbReference type="NCBI Taxonomy" id="2704462"/>
    <lineage>
        <taxon>Bacteria</taxon>
        <taxon>Bacillati</taxon>
        <taxon>Bacillota</taxon>
        <taxon>Bacilli</taxon>
        <taxon>Bacillales</taxon>
        <taxon>Paenibacillaceae</taxon>
        <taxon>Paenibacillus</taxon>
    </lineage>
</organism>
<keyword evidence="7" id="KW-0449">Lipoprotein</keyword>
<dbReference type="AlphaFoldDB" id="A0A6C0G634"/>
<keyword evidence="6" id="KW-0564">Palmitate</keyword>
<dbReference type="KEGG" id="plyc:GXP70_27295"/>
<dbReference type="Pfam" id="PF25198">
    <property type="entry name" value="Spore_GerAC_N"/>
    <property type="match status" value="1"/>
</dbReference>
<dbReference type="InterPro" id="IPR038501">
    <property type="entry name" value="Spore_GerAC_C_sf"/>
</dbReference>
<dbReference type="PANTHER" id="PTHR35789:SF1">
    <property type="entry name" value="SPORE GERMINATION PROTEIN B3"/>
    <property type="match status" value="1"/>
</dbReference>
<feature type="domain" description="Spore germination protein N-terminal" evidence="9">
    <location>
        <begin position="31"/>
        <end position="206"/>
    </location>
</feature>
<dbReference type="InterPro" id="IPR057336">
    <property type="entry name" value="GerAC_N"/>
</dbReference>
<evidence type="ECO:0000259" key="9">
    <source>
        <dbReference type="Pfam" id="PF25198"/>
    </source>
</evidence>
<keyword evidence="3" id="KW-0309">Germination</keyword>
<keyword evidence="5" id="KW-0472">Membrane</keyword>
<dbReference type="EMBL" id="CP048209">
    <property type="protein sequence ID" value="QHT63304.1"/>
    <property type="molecule type" value="Genomic_DNA"/>
</dbReference>
<reference evidence="10 11" key="1">
    <citation type="submission" date="2020-01" db="EMBL/GenBank/DDBJ databases">
        <title>Paenibacillus sp. nov., isolated from tomato rhizosphere.</title>
        <authorList>
            <person name="Weon H.-Y."/>
            <person name="Lee S.A."/>
        </authorList>
    </citation>
    <scope>NUCLEOTIDE SEQUENCE [LARGE SCALE GENOMIC DNA]</scope>
    <source>
        <strain evidence="10 11">12200R-189</strain>
    </source>
</reference>
<comment type="subcellular location">
    <subcellularLocation>
        <location evidence="1">Membrane</location>
        <topology evidence="1">Lipid-anchor</topology>
    </subcellularLocation>
</comment>
<accession>A0A6C0G634</accession>
<dbReference type="GO" id="GO:0016020">
    <property type="term" value="C:membrane"/>
    <property type="evidence" value="ECO:0007669"/>
    <property type="project" value="UniProtKB-SubCell"/>
</dbReference>
<evidence type="ECO:0000256" key="7">
    <source>
        <dbReference type="ARBA" id="ARBA00023288"/>
    </source>
</evidence>
<dbReference type="RefSeq" id="WP_162359747.1">
    <property type="nucleotide sequence ID" value="NZ_CP048209.1"/>
</dbReference>
<protein>
    <submittedName>
        <fullName evidence="10">Ger(X)C family spore germination protein</fullName>
    </submittedName>
</protein>
<evidence type="ECO:0000256" key="1">
    <source>
        <dbReference type="ARBA" id="ARBA00004635"/>
    </source>
</evidence>
<dbReference type="InterPro" id="IPR008844">
    <property type="entry name" value="Spore_GerAC-like"/>
</dbReference>
<evidence type="ECO:0000256" key="6">
    <source>
        <dbReference type="ARBA" id="ARBA00023139"/>
    </source>
</evidence>
<feature type="domain" description="Spore germination GerAC-like C-terminal" evidence="8">
    <location>
        <begin position="233"/>
        <end position="395"/>
    </location>
</feature>
<dbReference type="PANTHER" id="PTHR35789">
    <property type="entry name" value="SPORE GERMINATION PROTEIN B3"/>
    <property type="match status" value="1"/>
</dbReference>
<dbReference type="NCBIfam" id="TIGR02887">
    <property type="entry name" value="spore_ger_x_C"/>
    <property type="match status" value="1"/>
</dbReference>
<sequence length="410" mass="45663">MKGDAFDITALQGIKLSLVFLLALMLTGCWNRKELNELAIATAFGFDKGNDQYKVTVQIINATEIATTQGSGGRVPVLTLQATGKNSIFEAMRAMTTSAPRKMYASHLRLLVIGEDQAKAGIAKVLDWLSRDHELRTDFYIIVARDATAQEVLQVLTPLAKLPADKMFFSLEAAMHNWGSTAKVDLHQLIYDLVDQGKDPVLTGVRILGDKRAGMTRQNLTSVTPPALLEYRGMAVFHKDKLVGWLNDKQSRGYNFIRGNIRSTIVSLPCPAGGNLNVELIRTSHRIKGKVVNGEPQVTVTVRAEGNIGEVECGMDIGTNEAISLLEKELSDQIENIMKASIARAKFYQSDIFGFGSVIHRADYKAWNRMKDRWEQKFVDLPVHVVVHAKLRRTGSVMQSFLERMEEEEN</sequence>
<dbReference type="Pfam" id="PF05504">
    <property type="entry name" value="Spore_GerAC"/>
    <property type="match status" value="1"/>
</dbReference>
<evidence type="ECO:0000256" key="5">
    <source>
        <dbReference type="ARBA" id="ARBA00023136"/>
    </source>
</evidence>
<evidence type="ECO:0000256" key="2">
    <source>
        <dbReference type="ARBA" id="ARBA00007886"/>
    </source>
</evidence>